<name>A0A9X3SE82_9ACTN</name>
<dbReference type="InterPro" id="IPR013737">
    <property type="entry name" value="Bac_rhamnosid_N"/>
</dbReference>
<accession>A0A9X3SE82</accession>
<dbReference type="Pfam" id="PF17389">
    <property type="entry name" value="Bac_rhamnosid6H"/>
    <property type="match status" value="1"/>
</dbReference>
<keyword evidence="3" id="KW-0378">Hydrolase</keyword>
<dbReference type="Gene3D" id="2.60.40.10">
    <property type="entry name" value="Immunoglobulins"/>
    <property type="match status" value="1"/>
</dbReference>
<dbReference type="Pfam" id="PF08531">
    <property type="entry name" value="Bac_rhamnosid_N"/>
    <property type="match status" value="1"/>
</dbReference>
<evidence type="ECO:0000313" key="8">
    <source>
        <dbReference type="Proteomes" id="UP001147653"/>
    </source>
</evidence>
<dbReference type="Gene3D" id="2.60.120.260">
    <property type="entry name" value="Galactose-binding domain-like"/>
    <property type="match status" value="3"/>
</dbReference>
<dbReference type="Pfam" id="PF17390">
    <property type="entry name" value="Bac_rhamnosid_C"/>
    <property type="match status" value="1"/>
</dbReference>
<dbReference type="PANTHER" id="PTHR33307:SF6">
    <property type="entry name" value="ALPHA-RHAMNOSIDASE (EUROFUNG)-RELATED"/>
    <property type="match status" value="1"/>
</dbReference>
<dbReference type="InterPro" id="IPR016007">
    <property type="entry name" value="Alpha_rhamnosid"/>
</dbReference>
<keyword evidence="8" id="KW-1185">Reference proteome</keyword>
<evidence type="ECO:0000259" key="4">
    <source>
        <dbReference type="Pfam" id="PF08531"/>
    </source>
</evidence>
<evidence type="ECO:0000313" key="7">
    <source>
        <dbReference type="EMBL" id="MDA0180182.1"/>
    </source>
</evidence>
<comment type="caution">
    <text evidence="7">The sequence shown here is derived from an EMBL/GenBank/DDBJ whole genome shotgun (WGS) entry which is preliminary data.</text>
</comment>
<feature type="domain" description="Bacterial alpha-L-rhamnosidase N-terminal" evidence="4">
    <location>
        <begin position="274"/>
        <end position="354"/>
    </location>
</feature>
<evidence type="ECO:0000256" key="2">
    <source>
        <dbReference type="ARBA" id="ARBA00012652"/>
    </source>
</evidence>
<sequence>MNVEGAPQFGWMPGSDRGNDVQSAYRLTVTKADGTALWDSGKVASDAQSYVPYGGPALAGGEAYTWSVKTWDAGGVESPAASAAFETGLGDGGWSGANWIRRVTTGNDSTDDWTLARKTFPALETSPVTRARVYASAMGNYRIQVNGKSVGIGDNFDHPTEAQYYAFDATDAVKAGEPLALGALYHYWTCTCQGRANGPIANTTLSAAQAVDATNLKVASVSVFDVGDQITVGTGAAAETATVTKIGTAGATGTGIDVSAPLKTAHASGQAVLDHAGPTGLIVKAVVDHADGTRETFVSDGTWKVSKANEFTNATITRRNGDSGDNAERYDARGEQAGWDTASFDDSAWQPAYAIGPHPRPLNPLRETFSHLDPAISHLDYETVKPKTFTKLADGSIVVDFGKVQSAMPRIAYKSGVSGRQVVVQTSYRLNNTTLAAAATAGSTNLKVAAVTNFVVGDRITVDQAANGYGAGDPETRTITAVGTAGATGTGLTLDAPLARDHANARFVEGSRAGTSTHDTQGSNLGYWYTQKDGAQVAQPFQYWGWRYLQILPPGPGEDLTADDISAVVQHSATPEDRLATFDSDNETLDAVFDLMQHSGVDSSQEVFLDTPTREKGQFTGDTVDISFANMIAAGDRNASKRAIREIIDSATHSWKAASSGYCTAAQLPCSYPSIGTPGRVNAVYPNGDNMRDIPDYTLMVPDWVWRYYEQSGDTSVLTSSYDTLKAISEYVKTNIATSGNAAGLVYNLLGGTSSYQYGIIDWPAPMRYGYTFTNNAARTIHNAHAVGTLRSTAKVAAALGKTDDAAAYTATADALSATINAKLLRPDGLYTDGLSSAAGNPQIDNTAQHAQSYPIYYGVAPADKVAKLADTITAQGMKQGPMTWHVLLKALTDAGRYDQVVKLMTDPNADGPARTLAQQGTYMWEQWNPGCATTWPCVPTNNESMSHGWGSWGIVDQIESLLGISVTSPGAATVRIEPPAVEEADLHRVSGSAWTQRGTVTTAWKKTNGSFVLDVNVPANVKATVAIPNASAAKYVGVGAGAPRYVGEQGGYAVFAVGSGATHFSVGATADTPVGGTVPATLSLSLGTPASFGPFTPGLDKDYTAKTDATVISTAGDAALTVSDPGHLTNGAFSLPEPLRVAFSKSTWSAPVSNDKVDITLHQRIKANDPLRTGSYSRTLTFTLSTTNP</sequence>
<protein>
    <recommendedName>
        <fullName evidence="2">alpha-L-rhamnosidase</fullName>
        <ecNumber evidence="2">3.2.1.40</ecNumber>
    </recommendedName>
</protein>
<dbReference type="InterPro" id="IPR013783">
    <property type="entry name" value="Ig-like_fold"/>
</dbReference>
<dbReference type="GO" id="GO:0005975">
    <property type="term" value="P:carbohydrate metabolic process"/>
    <property type="evidence" value="ECO:0007669"/>
    <property type="project" value="InterPro"/>
</dbReference>
<dbReference type="GO" id="GO:0030596">
    <property type="term" value="F:alpha-L-rhamnosidase activity"/>
    <property type="evidence" value="ECO:0007669"/>
    <property type="project" value="UniProtKB-EC"/>
</dbReference>
<feature type="domain" description="Alpha-L-rhamnosidase C-terminal" evidence="6">
    <location>
        <begin position="964"/>
        <end position="1039"/>
    </location>
</feature>
<evidence type="ECO:0000259" key="5">
    <source>
        <dbReference type="Pfam" id="PF17389"/>
    </source>
</evidence>
<evidence type="ECO:0000256" key="3">
    <source>
        <dbReference type="ARBA" id="ARBA00022801"/>
    </source>
</evidence>
<reference evidence="7" key="1">
    <citation type="submission" date="2022-10" db="EMBL/GenBank/DDBJ databases">
        <title>The WGS of Solirubrobacter phytolaccae KCTC 29190.</title>
        <authorList>
            <person name="Jiang Z."/>
        </authorList>
    </citation>
    <scope>NUCLEOTIDE SEQUENCE</scope>
    <source>
        <strain evidence="7">KCTC 29190</strain>
    </source>
</reference>
<dbReference type="AlphaFoldDB" id="A0A9X3SE82"/>
<dbReference type="InterPro" id="IPR035398">
    <property type="entry name" value="Bac_rhamnosid_C"/>
</dbReference>
<dbReference type="InterPro" id="IPR012341">
    <property type="entry name" value="6hp_glycosidase-like_sf"/>
</dbReference>
<feature type="domain" description="Alpha-L-rhamnosidase six-hairpin glycosidase" evidence="5">
    <location>
        <begin position="578"/>
        <end position="950"/>
    </location>
</feature>
<comment type="catalytic activity">
    <reaction evidence="1">
        <text>Hydrolysis of terminal non-reducing alpha-L-rhamnose residues in alpha-L-rhamnosides.</text>
        <dbReference type="EC" id="3.2.1.40"/>
    </reaction>
</comment>
<dbReference type="InterPro" id="IPR035396">
    <property type="entry name" value="Bac_rhamnosid6H"/>
</dbReference>
<evidence type="ECO:0000259" key="6">
    <source>
        <dbReference type="Pfam" id="PF17390"/>
    </source>
</evidence>
<dbReference type="EMBL" id="JAPDDP010000010">
    <property type="protein sequence ID" value="MDA0180182.1"/>
    <property type="molecule type" value="Genomic_DNA"/>
</dbReference>
<dbReference type="Gene3D" id="2.60.420.10">
    <property type="entry name" value="Maltose phosphorylase, domain 3"/>
    <property type="match status" value="1"/>
</dbReference>
<dbReference type="Proteomes" id="UP001147653">
    <property type="component" value="Unassembled WGS sequence"/>
</dbReference>
<dbReference type="EC" id="3.2.1.40" evidence="2"/>
<proteinExistence type="predicted"/>
<gene>
    <name evidence="7" type="ORF">OJ997_07740</name>
</gene>
<organism evidence="7 8">
    <name type="scientific">Solirubrobacter phytolaccae</name>
    <dbReference type="NCBI Taxonomy" id="1404360"/>
    <lineage>
        <taxon>Bacteria</taxon>
        <taxon>Bacillati</taxon>
        <taxon>Actinomycetota</taxon>
        <taxon>Thermoleophilia</taxon>
        <taxon>Solirubrobacterales</taxon>
        <taxon>Solirubrobacteraceae</taxon>
        <taxon>Solirubrobacter</taxon>
    </lineage>
</organism>
<dbReference type="Gene3D" id="1.50.10.10">
    <property type="match status" value="1"/>
</dbReference>
<evidence type="ECO:0000256" key="1">
    <source>
        <dbReference type="ARBA" id="ARBA00001445"/>
    </source>
</evidence>
<dbReference type="InterPro" id="IPR008928">
    <property type="entry name" value="6-hairpin_glycosidase_sf"/>
</dbReference>
<dbReference type="PANTHER" id="PTHR33307">
    <property type="entry name" value="ALPHA-RHAMNOSIDASE (EUROFUNG)"/>
    <property type="match status" value="1"/>
</dbReference>
<dbReference type="SUPFAM" id="SSF48208">
    <property type="entry name" value="Six-hairpin glycosidases"/>
    <property type="match status" value="1"/>
</dbReference>
<dbReference type="Pfam" id="PF25788">
    <property type="entry name" value="Ig_Rha78A_N"/>
    <property type="match status" value="1"/>
</dbReference>